<reference evidence="3 4" key="1">
    <citation type="journal article" date="2019" name="Biochem. Eng. J.">
        <title>Metabolic engineering of the marine bacteria Neptunomonas concharum for the production of acetoin and meso-2,3-butanediol from acetate.</title>
        <authorList>
            <person name="Li W."/>
            <person name="Pu N."/>
            <person name="Liu C.-X."/>
            <person name="Yuan Q.-P."/>
            <person name="Li Z.-J."/>
        </authorList>
    </citation>
    <scope>NUCLEOTIDE SEQUENCE [LARGE SCALE GENOMIC DNA]</scope>
    <source>
        <strain evidence="3 4">JCM17730</strain>
    </source>
</reference>
<dbReference type="SUPFAM" id="SSF53756">
    <property type="entry name" value="UDP-Glycosyltransferase/glycogen phosphorylase"/>
    <property type="match status" value="1"/>
</dbReference>
<dbReference type="GO" id="GO:0016757">
    <property type="term" value="F:glycosyltransferase activity"/>
    <property type="evidence" value="ECO:0007669"/>
    <property type="project" value="UniProtKB-ARBA"/>
</dbReference>
<dbReference type="CDD" id="cd03811">
    <property type="entry name" value="GT4_GT28_WabH-like"/>
    <property type="match status" value="1"/>
</dbReference>
<dbReference type="EMBL" id="CP043869">
    <property type="protein sequence ID" value="QEQ95449.1"/>
    <property type="molecule type" value="Genomic_DNA"/>
</dbReference>
<feature type="domain" description="Glycosyl transferase family 1" evidence="1">
    <location>
        <begin position="168"/>
        <end position="300"/>
    </location>
</feature>
<gene>
    <name evidence="3" type="ORF">F0U83_01320</name>
</gene>
<feature type="domain" description="Glycosyltransferase subfamily 4-like N-terminal" evidence="2">
    <location>
        <begin position="15"/>
        <end position="148"/>
    </location>
</feature>
<evidence type="ECO:0000313" key="3">
    <source>
        <dbReference type="EMBL" id="QEQ95449.1"/>
    </source>
</evidence>
<protein>
    <submittedName>
        <fullName evidence="3">Glycosyltransferase</fullName>
    </submittedName>
</protein>
<dbReference type="AlphaFoldDB" id="A0A5P1R6Y1"/>
<sequence length="346" mass="37975">MSMVICEVMASYEEGGLENHFIALCNGLAELGHEVHVIVDKRFRDRFTSAVTVHTTDFTRVRIHPLLLIDLVKIVNRIAPDVIHSHAGKATRLMLMVKPWLKAPCVVTLHNLKKHKALYSKADAVIGVSRGVLMGVNCPRTRVIYNGIAALQAPQGNESVLNKIRGMGERPKVFAVGRLVPVKGFDLLIRAWVTMDADLVIMGDGPEKKLLENLISELDLAAKVHLMGFVENAGAYVQEADLLVISSHKEGFNYVMAEALRSAVPVVSTDVPAPNEIIPAAYLVPKGDVELLANRIEWALGRLDACNDELAPLYAWAADTLTLDNMVKETAEYLQAIVTEMLGSSR</sequence>
<accession>A0A5P1R6Y1</accession>
<keyword evidence="3" id="KW-0808">Transferase</keyword>
<dbReference type="KEGG" id="ncu:F0U83_01320"/>
<dbReference type="PANTHER" id="PTHR12526">
    <property type="entry name" value="GLYCOSYLTRANSFERASE"/>
    <property type="match status" value="1"/>
</dbReference>
<dbReference type="PANTHER" id="PTHR12526:SF630">
    <property type="entry name" value="GLYCOSYLTRANSFERASE"/>
    <property type="match status" value="1"/>
</dbReference>
<name>A0A5P1R6Y1_9GAMM</name>
<keyword evidence="4" id="KW-1185">Reference proteome</keyword>
<evidence type="ECO:0000313" key="4">
    <source>
        <dbReference type="Proteomes" id="UP000324760"/>
    </source>
</evidence>
<dbReference type="Gene3D" id="3.40.50.2000">
    <property type="entry name" value="Glycogen Phosphorylase B"/>
    <property type="match status" value="2"/>
</dbReference>
<dbReference type="InterPro" id="IPR028098">
    <property type="entry name" value="Glyco_trans_4-like_N"/>
</dbReference>
<organism evidence="3 4">
    <name type="scientific">Neptunomonas concharum</name>
    <dbReference type="NCBI Taxonomy" id="1031538"/>
    <lineage>
        <taxon>Bacteria</taxon>
        <taxon>Pseudomonadati</taxon>
        <taxon>Pseudomonadota</taxon>
        <taxon>Gammaproteobacteria</taxon>
        <taxon>Oceanospirillales</taxon>
        <taxon>Oceanospirillaceae</taxon>
        <taxon>Neptunomonas</taxon>
    </lineage>
</organism>
<evidence type="ECO:0000259" key="2">
    <source>
        <dbReference type="Pfam" id="PF13439"/>
    </source>
</evidence>
<dbReference type="Pfam" id="PF00534">
    <property type="entry name" value="Glycos_transf_1"/>
    <property type="match status" value="1"/>
</dbReference>
<dbReference type="Proteomes" id="UP000324760">
    <property type="component" value="Chromosome"/>
</dbReference>
<proteinExistence type="predicted"/>
<dbReference type="InterPro" id="IPR001296">
    <property type="entry name" value="Glyco_trans_1"/>
</dbReference>
<dbReference type="Pfam" id="PF13439">
    <property type="entry name" value="Glyco_transf_4"/>
    <property type="match status" value="1"/>
</dbReference>
<evidence type="ECO:0000259" key="1">
    <source>
        <dbReference type="Pfam" id="PF00534"/>
    </source>
</evidence>